<gene>
    <name evidence="1" type="ORF">NAPIS_ORF02591</name>
</gene>
<organism evidence="1 2">
    <name type="scientific">Vairimorpha apis BRL 01</name>
    <dbReference type="NCBI Taxonomy" id="1037528"/>
    <lineage>
        <taxon>Eukaryota</taxon>
        <taxon>Fungi</taxon>
        <taxon>Fungi incertae sedis</taxon>
        <taxon>Microsporidia</taxon>
        <taxon>Nosematidae</taxon>
        <taxon>Vairimorpha</taxon>
    </lineage>
</organism>
<dbReference type="HOGENOM" id="CLU_1635877_0_0_1"/>
<dbReference type="Proteomes" id="UP000053780">
    <property type="component" value="Unassembled WGS sequence"/>
</dbReference>
<sequence length="162" mass="19394">MDIFGKENFSAKKISHTKNNEIYYNSYDNIEDKENDINSYQHIKQNSEDEHDSEDDKNLLNKQFENSVEYYSSLNNKTNYFDQFHQFNDYEFEESKSTKEKNNNNDKNLIKINQIKSEQSTLVQIYPKEESDKEITYCMEISLPHQNSEHVFVVKKINYVVC</sequence>
<dbReference type="EMBL" id="KE647359">
    <property type="protein sequence ID" value="EQB59848.1"/>
    <property type="molecule type" value="Genomic_DNA"/>
</dbReference>
<dbReference type="VEuPathDB" id="MicrosporidiaDB:NAPIS_ORF02591"/>
<dbReference type="AlphaFoldDB" id="T0L534"/>
<evidence type="ECO:0000313" key="2">
    <source>
        <dbReference type="Proteomes" id="UP000053780"/>
    </source>
</evidence>
<accession>T0L534</accession>
<proteinExistence type="predicted"/>
<reference evidence="1 2" key="1">
    <citation type="journal article" date="2013" name="BMC Genomics">
        <title>Genome sequencing and comparative genomics of honey bee microsporidia, Nosema apis reveal novel insights into host-parasite interactions.</title>
        <authorList>
            <person name="Chen Yp."/>
            <person name="Pettis J.S."/>
            <person name="Zhao Y."/>
            <person name="Liu X."/>
            <person name="Tallon L.J."/>
            <person name="Sadzewicz L.D."/>
            <person name="Li R."/>
            <person name="Zheng H."/>
            <person name="Huang S."/>
            <person name="Zhang X."/>
            <person name="Hamilton M.C."/>
            <person name="Pernal S.F."/>
            <person name="Melathopoulos A.P."/>
            <person name="Yan X."/>
            <person name="Evans J.D."/>
        </authorList>
    </citation>
    <scope>NUCLEOTIDE SEQUENCE [LARGE SCALE GENOMIC DNA]</scope>
    <source>
        <strain evidence="1 2">BRL 01</strain>
    </source>
</reference>
<name>T0L534_9MICR</name>
<evidence type="ECO:0000313" key="1">
    <source>
        <dbReference type="EMBL" id="EQB59848.1"/>
    </source>
</evidence>
<protein>
    <submittedName>
        <fullName evidence="1">Uncharacterized protein</fullName>
    </submittedName>
</protein>
<keyword evidence="2" id="KW-1185">Reference proteome</keyword>